<reference evidence="2 3" key="1">
    <citation type="submission" date="2015-09" db="EMBL/GenBank/DDBJ databases">
        <title>Trachymyrmex cornetzi WGS genome.</title>
        <authorList>
            <person name="Nygaard S."/>
            <person name="Hu H."/>
            <person name="Boomsma J."/>
            <person name="Zhang G."/>
        </authorList>
    </citation>
    <scope>NUCLEOTIDE SEQUENCE [LARGE SCALE GENOMIC DNA]</scope>
    <source>
        <strain evidence="2">Tcor2-1</strain>
        <tissue evidence="2">Whole body</tissue>
    </source>
</reference>
<feature type="region of interest" description="Disordered" evidence="1">
    <location>
        <begin position="134"/>
        <end position="157"/>
    </location>
</feature>
<keyword evidence="3" id="KW-1185">Reference proteome</keyword>
<dbReference type="EMBL" id="KQ979878">
    <property type="protein sequence ID" value="KYN18683.1"/>
    <property type="molecule type" value="Genomic_DNA"/>
</dbReference>
<name>A0A151J631_9HYME</name>
<protein>
    <submittedName>
        <fullName evidence="2">Uncharacterized protein</fullName>
    </submittedName>
</protein>
<evidence type="ECO:0000313" key="2">
    <source>
        <dbReference type="EMBL" id="KYN18683.1"/>
    </source>
</evidence>
<feature type="compositionally biased region" description="Basic and acidic residues" evidence="1">
    <location>
        <begin position="144"/>
        <end position="157"/>
    </location>
</feature>
<dbReference type="Proteomes" id="UP000078492">
    <property type="component" value="Unassembled WGS sequence"/>
</dbReference>
<evidence type="ECO:0000256" key="1">
    <source>
        <dbReference type="SAM" id="MobiDB-lite"/>
    </source>
</evidence>
<gene>
    <name evidence="2" type="ORF">ALC57_08977</name>
</gene>
<proteinExistence type="predicted"/>
<sequence>MSWLSRSWAGEPAQGEFPGGERDSRHDQKRRCALMPGAGRGRIPGSEGPLGIRDASFVGIVGGVVIESTRRCRRWRTADHGPVKETPRTAFISYGIRTLPAPRPAGAENLTLFAKLPESADAAFKDGILARPGVPAVKRSSGSNEREREERKIMPGY</sequence>
<accession>A0A151J631</accession>
<organism evidence="2 3">
    <name type="scientific">Trachymyrmex cornetzi</name>
    <dbReference type="NCBI Taxonomy" id="471704"/>
    <lineage>
        <taxon>Eukaryota</taxon>
        <taxon>Metazoa</taxon>
        <taxon>Ecdysozoa</taxon>
        <taxon>Arthropoda</taxon>
        <taxon>Hexapoda</taxon>
        <taxon>Insecta</taxon>
        <taxon>Pterygota</taxon>
        <taxon>Neoptera</taxon>
        <taxon>Endopterygota</taxon>
        <taxon>Hymenoptera</taxon>
        <taxon>Apocrita</taxon>
        <taxon>Aculeata</taxon>
        <taxon>Formicoidea</taxon>
        <taxon>Formicidae</taxon>
        <taxon>Myrmicinae</taxon>
        <taxon>Trachymyrmex</taxon>
    </lineage>
</organism>
<feature type="region of interest" description="Disordered" evidence="1">
    <location>
        <begin position="1"/>
        <end position="29"/>
    </location>
</feature>
<evidence type="ECO:0000313" key="3">
    <source>
        <dbReference type="Proteomes" id="UP000078492"/>
    </source>
</evidence>
<dbReference type="AlphaFoldDB" id="A0A151J631"/>